<feature type="region of interest" description="Disordered" evidence="1">
    <location>
        <begin position="1609"/>
        <end position="1631"/>
    </location>
</feature>
<dbReference type="EMBL" id="JAEHHL010000001">
    <property type="protein sequence ID" value="MBK0398326.1"/>
    <property type="molecule type" value="Genomic_DNA"/>
</dbReference>
<feature type="region of interest" description="Disordered" evidence="1">
    <location>
        <begin position="1785"/>
        <end position="1837"/>
    </location>
</feature>
<feature type="compositionally biased region" description="Low complexity" evidence="1">
    <location>
        <begin position="1805"/>
        <end position="1820"/>
    </location>
</feature>
<feature type="domain" description="DUF5801" evidence="2">
    <location>
        <begin position="781"/>
        <end position="923"/>
    </location>
</feature>
<feature type="compositionally biased region" description="Acidic residues" evidence="1">
    <location>
        <begin position="1618"/>
        <end position="1628"/>
    </location>
</feature>
<feature type="region of interest" description="Disordered" evidence="1">
    <location>
        <begin position="1397"/>
        <end position="1421"/>
    </location>
</feature>
<evidence type="ECO:0000313" key="3">
    <source>
        <dbReference type="EMBL" id="MBK0398326.1"/>
    </source>
</evidence>
<proteinExistence type="predicted"/>
<gene>
    <name evidence="3" type="ORF">H0I76_03910</name>
</gene>
<dbReference type="Proteomes" id="UP000655420">
    <property type="component" value="Unassembled WGS sequence"/>
</dbReference>
<dbReference type="Pfam" id="PF19116">
    <property type="entry name" value="DUF5801"/>
    <property type="match status" value="2"/>
</dbReference>
<keyword evidence="4" id="KW-1185">Reference proteome</keyword>
<dbReference type="RefSeq" id="WP_200607294.1">
    <property type="nucleotide sequence ID" value="NZ_JAEHHL010000001.1"/>
</dbReference>
<evidence type="ECO:0000259" key="2">
    <source>
        <dbReference type="Pfam" id="PF19116"/>
    </source>
</evidence>
<dbReference type="InterPro" id="IPR043824">
    <property type="entry name" value="DUF5801"/>
</dbReference>
<accession>A0A8J7SCL4</accession>
<organism evidence="3 4">
    <name type="scientific">Thermohalobaculum xanthum</name>
    <dbReference type="NCBI Taxonomy" id="2753746"/>
    <lineage>
        <taxon>Bacteria</taxon>
        <taxon>Pseudomonadati</taxon>
        <taxon>Pseudomonadota</taxon>
        <taxon>Alphaproteobacteria</taxon>
        <taxon>Rhodobacterales</taxon>
        <taxon>Paracoccaceae</taxon>
        <taxon>Thermohalobaculum</taxon>
    </lineage>
</organism>
<reference evidence="3" key="1">
    <citation type="submission" date="2020-12" db="EMBL/GenBank/DDBJ databases">
        <title>Bacterial taxonomy.</title>
        <authorList>
            <person name="Pan X."/>
        </authorList>
    </citation>
    <scope>NUCLEOTIDE SEQUENCE</scope>
    <source>
        <strain evidence="3">M0105</strain>
    </source>
</reference>
<name>A0A8J7SCL4_9RHOB</name>
<protein>
    <recommendedName>
        <fullName evidence="2">DUF5801 domain-containing protein</fullName>
    </recommendedName>
</protein>
<sequence length="2013" mass="209473">MATFTITDPSLKIVLDESSGVDAADSDITKAQLATDFAAFDTLLFTTLALNPAFPSNGRIAAETNYMTVGFEGSLTDISLTGWNSGTGTSVDLDNYDPGVTDPTTGHPTTIVTTDGEQAVYLFGDYDGMAGALSGQVVFGVDAGGDLAFAAFMKVADADPLDDEKELSFAVVTFQAIRDDLTGSNDPDNSINLDNFIGIKASELSGFNFGDNPATNVLFQAAPAFSGSEVLLITGLYELNKLNSSKTDPTAFGWHNQQADPGETLVATFVKTWTGSFLLPDNLTNQQAKDINNISYSALDTINEASFKIAQDFGTMSVLIAAAAAGAGAENGGTDFFSTELMDDTAVTIVSVTVDLAGGGELTFDSADQDADGLVTQIGFGRTITVDFTPSDWGATNPDESSGGVEVMGLLKNDFTSVSTSTNFSRLYTTVTARVDPTAGGGNKGDIGGFSTSQSNDSEIPLNIFALDDAGLSLTLTANGNSLTGLELDETIGADLPGVGEDINDRYADAAEAAVGDDNADDDEPGGLPAGAIGQVTSNEVVGTLFNTSSTFDTDGNGAPTNPGGLSASDEVKLVLVDGADATVTTLATDLSVSDPGSAFTDDTIDLVLAGGKVYGMVDGETDTTVTANVAFVIELTSTDPATANLKVTHYIPILHSGTTTTHDENLVLSITDADSYLGVQRDKTIVDGDDDSDSKTAIADVTDDISFDDDGPHQVVTASAAVVNEVLNVNLDETIGAALPAGEDDRYGAGDVAPFDDNAAADDTVNDFGLLTPIGQLDTTAAGGIGSLFNQSGSDGSDGSGGALGYLFEFEFTEVGDDGIATNLTTTVNGETVVLFLESGEIIGRETDASGDVALRIAILDATDPASQIRVQQFLAYDHGGTENPSVFDEEITLATLLGTEKVALKLTVTRTDFEGDTDSDSHSRDLITMSGSPFDFDDDGPLLSLTLKAGAELLLDETADDGDEAGTYLAQDSIDAIDYFTETKDAGTDTEDLTATTYALDDPGTNAASGLTDSVSGMPVVYNLDGGVIIGTVDGGPDDGEEVIRYEIDASTGTVTVSQSRAVVHPTKGDGTTPPGSHDETLIHPGSDLVVVRKTIYDKDGDSASATVDITTITKIDDDGPSVTVVGSANGDVSTLARNLDETINPDGDLIPDNADRYRTGEGESNGGPVNGDLDDVIVANGAASANQPVWETAPDGFEAGYDTTQAAVSQAIGELRTTAGQIAALFDATDVDFGSDGAGALNGSTGRTDTLSFVLSSTDEAPIETTLVATDVEGSALDGLGVASRTIWLVKVSDTVIEGRVPGDDGTLGTGDDDYVILRMTIENADTPASAFFVYEQFAPVENGDPNLSDEEARLLTTDAADFLSVRWTAMVEDGDEDTASDFHDITLIDDDETVLSIDDDGPSAGSNDLPDIEEDDLPDAATLPADVQSTGLDEDGSGTNHRYDNFDLKPSITTSVEKTLIFSMNLDTTAVAAANVGLQSQGETVSFDVQRFNDDIADPEDDDPEDDTYVLTGFVDSGTAGLDDGDRLVFTFSVTGLGLASFLAIDQIDHATATERIEASGLGVDDDDQEENKVLNLTPALLVTEGDGDILDLPATFAQQAIEDDIPDIGDNGENGDEISDPDGADNVPDKAISFAAGSGDGEQTLLETHIGTDENEGGGGVTVTALDATIEYAEGLTLYAYADPADNGKIVGYFDEEDGEGDEYFRLTIHDSAADSTTWWYEWEAFQSPPPVSLPVDFSAIASGGPKEILSPPIGEAGLVALFDGLLVTDAVWSPNVTGTLAQAQDPREDNDGTNLVDLPGAGSANAGDDGNPNNEGFGIKGPSGTGNQSSQFNHNEAFTAAILDTKNTVSTADDVLVEMASLSFSIEYVGGGGPTQLNTVYLDWYIVDEGAIVDYGQAPIQVPGGNNEVPVTLMREDLGHEGESFDAIYVRTTFDLVDGEIDTNVGVRLLDFEIGLPQPTEDQALDWQAKIMDDDGDYDIATFRTGIDGTLENADGIIAGVDDTFAV</sequence>
<comment type="caution">
    <text evidence="3">The sequence shown here is derived from an EMBL/GenBank/DDBJ whole genome shotgun (WGS) entry which is preliminary data.</text>
</comment>
<evidence type="ECO:0000313" key="4">
    <source>
        <dbReference type="Proteomes" id="UP000655420"/>
    </source>
</evidence>
<feature type="domain" description="DUF5801" evidence="2">
    <location>
        <begin position="955"/>
        <end position="1113"/>
    </location>
</feature>
<evidence type="ECO:0000256" key="1">
    <source>
        <dbReference type="SAM" id="MobiDB-lite"/>
    </source>
</evidence>